<name>X0SUL0_9ZZZZ</name>
<comment type="caution">
    <text evidence="1">The sequence shown here is derived from an EMBL/GenBank/DDBJ whole genome shotgun (WGS) entry which is preliminary data.</text>
</comment>
<dbReference type="Gene3D" id="3.40.50.720">
    <property type="entry name" value="NAD(P)-binding Rossmann-like Domain"/>
    <property type="match status" value="1"/>
</dbReference>
<dbReference type="EMBL" id="BARS01007567">
    <property type="protein sequence ID" value="GAF67460.1"/>
    <property type="molecule type" value="Genomic_DNA"/>
</dbReference>
<gene>
    <name evidence="1" type="ORF">S01H1_14534</name>
</gene>
<dbReference type="AlphaFoldDB" id="X0SUL0"/>
<evidence type="ECO:0000313" key="1">
    <source>
        <dbReference type="EMBL" id="GAF67460.1"/>
    </source>
</evidence>
<sequence>MAIESKDYNDKPSLDYLFHPNSIAIVGVSTDTTKIASGQVFLESLIVVGFKGKIYPVSRDQGEI</sequence>
<protein>
    <recommendedName>
        <fullName evidence="2">CoA-binding domain-containing protein</fullName>
    </recommendedName>
</protein>
<dbReference type="InterPro" id="IPR036291">
    <property type="entry name" value="NAD(P)-bd_dom_sf"/>
</dbReference>
<organism evidence="1">
    <name type="scientific">marine sediment metagenome</name>
    <dbReference type="NCBI Taxonomy" id="412755"/>
    <lineage>
        <taxon>unclassified sequences</taxon>
        <taxon>metagenomes</taxon>
        <taxon>ecological metagenomes</taxon>
    </lineage>
</organism>
<accession>X0SUL0</accession>
<proteinExistence type="predicted"/>
<dbReference type="SUPFAM" id="SSF51735">
    <property type="entry name" value="NAD(P)-binding Rossmann-fold domains"/>
    <property type="match status" value="1"/>
</dbReference>
<evidence type="ECO:0008006" key="2">
    <source>
        <dbReference type="Google" id="ProtNLM"/>
    </source>
</evidence>
<feature type="non-terminal residue" evidence="1">
    <location>
        <position position="64"/>
    </location>
</feature>
<reference evidence="1" key="1">
    <citation type="journal article" date="2014" name="Front. Microbiol.">
        <title>High frequency of phylogenetically diverse reductive dehalogenase-homologous genes in deep subseafloor sedimentary metagenomes.</title>
        <authorList>
            <person name="Kawai M."/>
            <person name="Futagami T."/>
            <person name="Toyoda A."/>
            <person name="Takaki Y."/>
            <person name="Nishi S."/>
            <person name="Hori S."/>
            <person name="Arai W."/>
            <person name="Tsubouchi T."/>
            <person name="Morono Y."/>
            <person name="Uchiyama I."/>
            <person name="Ito T."/>
            <person name="Fujiyama A."/>
            <person name="Inagaki F."/>
            <person name="Takami H."/>
        </authorList>
    </citation>
    <scope>NUCLEOTIDE SEQUENCE</scope>
    <source>
        <strain evidence="1">Expedition CK06-06</strain>
    </source>
</reference>